<evidence type="ECO:0000313" key="2">
    <source>
        <dbReference type="Proteomes" id="UP000027821"/>
    </source>
</evidence>
<dbReference type="GO" id="GO:0008237">
    <property type="term" value="F:metallopeptidase activity"/>
    <property type="evidence" value="ECO:0007669"/>
    <property type="project" value="InterPro"/>
</dbReference>
<reference evidence="1 2" key="1">
    <citation type="submission" date="2014-04" db="EMBL/GenBank/DDBJ databases">
        <title>Characterization and application of a salt tolerant electro-active bacterium.</title>
        <authorList>
            <person name="Yang L."/>
            <person name="Wei S."/>
            <person name="Tay Q.X.M."/>
        </authorList>
    </citation>
    <scope>NUCLEOTIDE SEQUENCE [LARGE SCALE GENOMIC DNA]</scope>
    <source>
        <strain evidence="1 2">LY1</strain>
    </source>
</reference>
<protein>
    <recommendedName>
        <fullName evidence="3">DgsA anti-repressor MtfA</fullName>
    </recommendedName>
</protein>
<dbReference type="PANTHER" id="PTHR30164">
    <property type="entry name" value="MTFA PEPTIDASE"/>
    <property type="match status" value="1"/>
</dbReference>
<dbReference type="GO" id="GO:0004177">
    <property type="term" value="F:aminopeptidase activity"/>
    <property type="evidence" value="ECO:0007669"/>
    <property type="project" value="TreeGrafter"/>
</dbReference>
<dbReference type="GO" id="GO:0005829">
    <property type="term" value="C:cytosol"/>
    <property type="evidence" value="ECO:0007669"/>
    <property type="project" value="TreeGrafter"/>
</dbReference>
<dbReference type="Gene3D" id="3.40.390.10">
    <property type="entry name" value="Collagenase (Catalytic Domain)"/>
    <property type="match status" value="1"/>
</dbReference>
<dbReference type="eggNOG" id="COG3228">
    <property type="taxonomic scope" value="Bacteria"/>
</dbReference>
<dbReference type="STRING" id="1048983.EL17_06655"/>
<dbReference type="EMBL" id="JMIH01000015">
    <property type="protein sequence ID" value="KEO74411.1"/>
    <property type="molecule type" value="Genomic_DNA"/>
</dbReference>
<comment type="caution">
    <text evidence="1">The sequence shown here is derived from an EMBL/GenBank/DDBJ whole genome shotgun (WGS) entry which is preliminary data.</text>
</comment>
<evidence type="ECO:0008006" key="3">
    <source>
        <dbReference type="Google" id="ProtNLM"/>
    </source>
</evidence>
<sequence>MRSLFRKSNYLSTLWYQLLVEFGFLKLSKAELDVLSTYFPYYHRLSLKFQREFRERLVLFMNNKSFYGRGGYSEVSVEMKVLISATAIKVLFGFPKTITLSHFDKILVYPDRYYSSHSLQYHNGEVNPKYGIIVIAWKEFIKGLNNPTDGWNVGIHEFAHALKIENKIKYNGEYGFLMPMWWSKYVHLATDELKKIKEGNSIFRSQARENIHEFFAVSVEAFFENTIAFKAYHPEMYECLVFLLRQDPMLLYTGVNVKKDANEKEEGT</sequence>
<dbReference type="InterPro" id="IPR010384">
    <property type="entry name" value="MtfA_fam"/>
</dbReference>
<dbReference type="Pfam" id="PF06167">
    <property type="entry name" value="Peptidase_M90"/>
    <property type="match status" value="1"/>
</dbReference>
<proteinExistence type="predicted"/>
<dbReference type="Proteomes" id="UP000027821">
    <property type="component" value="Unassembled WGS sequence"/>
</dbReference>
<dbReference type="OrthoDB" id="9786424at2"/>
<evidence type="ECO:0000313" key="1">
    <source>
        <dbReference type="EMBL" id="KEO74411.1"/>
    </source>
</evidence>
<dbReference type="InterPro" id="IPR024079">
    <property type="entry name" value="MetalloPept_cat_dom_sf"/>
</dbReference>
<name>A0A074KWP6_9BACT</name>
<dbReference type="Gene3D" id="1.10.472.150">
    <property type="entry name" value="Glucose-regulated metallo-peptidase M90, N-terminal domain"/>
    <property type="match status" value="1"/>
</dbReference>
<gene>
    <name evidence="1" type="ORF">EL17_06655</name>
</gene>
<accession>A0A074KWP6</accession>
<dbReference type="InterPro" id="IPR042252">
    <property type="entry name" value="MtfA_N"/>
</dbReference>
<dbReference type="SUPFAM" id="SSF55486">
    <property type="entry name" value="Metalloproteases ('zincins'), catalytic domain"/>
    <property type="match status" value="1"/>
</dbReference>
<dbReference type="AlphaFoldDB" id="A0A074KWP6"/>
<dbReference type="PANTHER" id="PTHR30164:SF2">
    <property type="entry name" value="PROTEIN MTFA"/>
    <property type="match status" value="1"/>
</dbReference>
<dbReference type="CDD" id="cd20170">
    <property type="entry name" value="Peptidase_M90-like"/>
    <property type="match status" value="1"/>
</dbReference>
<dbReference type="RefSeq" id="WP_084166143.1">
    <property type="nucleotide sequence ID" value="NZ_JMIH01000015.1"/>
</dbReference>
<keyword evidence="2" id="KW-1185">Reference proteome</keyword>
<organism evidence="1 2">
    <name type="scientific">Anditalea andensis</name>
    <dbReference type="NCBI Taxonomy" id="1048983"/>
    <lineage>
        <taxon>Bacteria</taxon>
        <taxon>Pseudomonadati</taxon>
        <taxon>Bacteroidota</taxon>
        <taxon>Cytophagia</taxon>
        <taxon>Cytophagales</taxon>
        <taxon>Cytophagaceae</taxon>
        <taxon>Anditalea</taxon>
    </lineage>
</organism>